<evidence type="ECO:0000313" key="2">
    <source>
        <dbReference type="Proteomes" id="UP000828941"/>
    </source>
</evidence>
<keyword evidence="2" id="KW-1185">Reference proteome</keyword>
<proteinExistence type="predicted"/>
<organism evidence="1 2">
    <name type="scientific">Bauhinia variegata</name>
    <name type="common">Purple orchid tree</name>
    <name type="synonym">Phanera variegata</name>
    <dbReference type="NCBI Taxonomy" id="167791"/>
    <lineage>
        <taxon>Eukaryota</taxon>
        <taxon>Viridiplantae</taxon>
        <taxon>Streptophyta</taxon>
        <taxon>Embryophyta</taxon>
        <taxon>Tracheophyta</taxon>
        <taxon>Spermatophyta</taxon>
        <taxon>Magnoliopsida</taxon>
        <taxon>eudicotyledons</taxon>
        <taxon>Gunneridae</taxon>
        <taxon>Pentapetalae</taxon>
        <taxon>rosids</taxon>
        <taxon>fabids</taxon>
        <taxon>Fabales</taxon>
        <taxon>Fabaceae</taxon>
        <taxon>Cercidoideae</taxon>
        <taxon>Cercideae</taxon>
        <taxon>Bauhiniinae</taxon>
        <taxon>Bauhinia</taxon>
    </lineage>
</organism>
<dbReference type="EMBL" id="CM039430">
    <property type="protein sequence ID" value="KAI4344999.1"/>
    <property type="molecule type" value="Genomic_DNA"/>
</dbReference>
<evidence type="ECO:0000313" key="1">
    <source>
        <dbReference type="EMBL" id="KAI4344999.1"/>
    </source>
</evidence>
<protein>
    <submittedName>
        <fullName evidence="1">Uncharacterized protein</fullName>
    </submittedName>
</protein>
<sequence length="220" mass="25541">MAISADYGSIMTPRAILRLPFPKNGLRMSSSVFKIGIPALLLLSIFCIDVLLNILDCIKGKDQMVWPVFYNVDSSKKHYCRGIFKDSLAEYKKGFTDKKDRVLERRSENEVKFIRSIVEEVIILDPPKEIEVHWDGITFKKMKNLRILIARNTRFSRGLKHLPNSLRLLEWWGYPSPSLPFDFHAQKFVILKLQDSFFVRDIPHKACLYFPDPHLLTGNS</sequence>
<dbReference type="Proteomes" id="UP000828941">
    <property type="component" value="Chromosome 5"/>
</dbReference>
<accession>A0ACB9P859</accession>
<gene>
    <name evidence="1" type="ORF">L6164_012169</name>
</gene>
<name>A0ACB9P859_BAUVA</name>
<reference evidence="1 2" key="1">
    <citation type="journal article" date="2022" name="DNA Res.">
        <title>Chromosomal-level genome assembly of the orchid tree Bauhinia variegata (Leguminosae; Cercidoideae) supports the allotetraploid origin hypothesis of Bauhinia.</title>
        <authorList>
            <person name="Zhong Y."/>
            <person name="Chen Y."/>
            <person name="Zheng D."/>
            <person name="Pang J."/>
            <person name="Liu Y."/>
            <person name="Luo S."/>
            <person name="Meng S."/>
            <person name="Qian L."/>
            <person name="Wei D."/>
            <person name="Dai S."/>
            <person name="Zhou R."/>
        </authorList>
    </citation>
    <scope>NUCLEOTIDE SEQUENCE [LARGE SCALE GENOMIC DNA]</scope>
    <source>
        <strain evidence="1">BV-YZ2020</strain>
    </source>
</reference>
<comment type="caution">
    <text evidence="1">The sequence shown here is derived from an EMBL/GenBank/DDBJ whole genome shotgun (WGS) entry which is preliminary data.</text>
</comment>